<dbReference type="AlphaFoldDB" id="A0A1T5LCI2"/>
<reference evidence="1 2" key="1">
    <citation type="submission" date="2017-02" db="EMBL/GenBank/DDBJ databases">
        <authorList>
            <person name="Peterson S.W."/>
        </authorList>
    </citation>
    <scope>NUCLEOTIDE SEQUENCE [LARGE SCALE GENOMIC DNA]</scope>
    <source>
        <strain evidence="1 2">DSM 25262</strain>
    </source>
</reference>
<gene>
    <name evidence="1" type="ORF">SAMN05660236_2976</name>
</gene>
<protein>
    <recommendedName>
        <fullName evidence="3">SpoIIAA-like</fullName>
    </recommendedName>
</protein>
<evidence type="ECO:0008006" key="3">
    <source>
        <dbReference type="Google" id="ProtNLM"/>
    </source>
</evidence>
<dbReference type="Proteomes" id="UP000190961">
    <property type="component" value="Unassembled WGS sequence"/>
</dbReference>
<name>A0A1T5LCI2_9BACT</name>
<sequence>MITTYFDTDYKTIEYDSKHHILIGTWKLAPTSDEYRTGLMAMIDAMEKFKTGRLVYDAINLGIILQEDQQWSAKEWRSLAIAVGHSKVSFIVSEDIFSKMSMDDMMSEADNDVSYAYFNRMQDAIRWVVLPKQRNGVESGAFKSISDK</sequence>
<dbReference type="STRING" id="688867.SAMN05660236_2976"/>
<dbReference type="EMBL" id="FUZU01000002">
    <property type="protein sequence ID" value="SKC73737.1"/>
    <property type="molecule type" value="Genomic_DNA"/>
</dbReference>
<dbReference type="OrthoDB" id="979415at2"/>
<dbReference type="RefSeq" id="WP_079687543.1">
    <property type="nucleotide sequence ID" value="NZ_FUZU01000002.1"/>
</dbReference>
<organism evidence="1 2">
    <name type="scientific">Ohtaekwangia koreensis</name>
    <dbReference type="NCBI Taxonomy" id="688867"/>
    <lineage>
        <taxon>Bacteria</taxon>
        <taxon>Pseudomonadati</taxon>
        <taxon>Bacteroidota</taxon>
        <taxon>Cytophagia</taxon>
        <taxon>Cytophagales</taxon>
        <taxon>Fulvivirgaceae</taxon>
        <taxon>Ohtaekwangia</taxon>
    </lineage>
</organism>
<evidence type="ECO:0000313" key="2">
    <source>
        <dbReference type="Proteomes" id="UP000190961"/>
    </source>
</evidence>
<proteinExistence type="predicted"/>
<evidence type="ECO:0000313" key="1">
    <source>
        <dbReference type="EMBL" id="SKC73737.1"/>
    </source>
</evidence>
<keyword evidence="2" id="KW-1185">Reference proteome</keyword>
<accession>A0A1T5LCI2</accession>